<dbReference type="STRING" id="1300347.I601_1752"/>
<gene>
    <name evidence="2" type="ORF">I601_1752</name>
</gene>
<dbReference type="Pfam" id="PF13196">
    <property type="entry name" value="DUF4012"/>
    <property type="match status" value="1"/>
</dbReference>
<protein>
    <recommendedName>
        <fullName evidence="4">DUF4012 domain-containing protein</fullName>
    </recommendedName>
</protein>
<sequence length="580" mass="61471">MSRLRLIVLAVAGVGVLLLILAVLIGWQGLKVNSSLQEAVDDAATLQASLQGEDKDQIDADLAALQESSGEAAERTQGRIWSLATILPVIGDDAHGVKVASSVISDLSNDGLEPLARTATQLDAVLPQDGRIDPAVIESLHDPISRGAGALAEAASTLEAEDSSGYVERFRTKFRELQQQIGDAADATDAAAVALEVLPALLGQNEPKNYLLVFQNNAEIRATGGLPGVVSVVSTDDGDITLGRQESVGGFGERATPVLPLTKDEKKVFSDKLGTFFQDANFTPDWPRAAELMRARWQELYPEQIDGVLTVDTVAMSYLLEAIGPIEVGGYTINADNAVDILLHQVYLDIADSAGQDALFQEVASTVFDRISGGEVAEPRTLLRALVRAGDEGRAYVHLADDDEQALLLGRRITGATHDADGHASAIDVTLLDGTGSKMSYFLRSQVRGTTTGCMDGRMQVEVNARLVSDAPEDAASLPDYITGGGGYGVEPGKQLIAVGLFTPSGGEITQLRIQDKKYDGDSDTLGDREVSTAFVLLEPGKPQDVSWTLNILPTDVAVPLRVTPGIFPDNASSTVARGC</sequence>
<evidence type="ECO:0008006" key="4">
    <source>
        <dbReference type="Google" id="ProtNLM"/>
    </source>
</evidence>
<dbReference type="OrthoDB" id="3203519at2"/>
<dbReference type="EMBL" id="CP015079">
    <property type="protein sequence ID" value="ANH38183.1"/>
    <property type="molecule type" value="Genomic_DNA"/>
</dbReference>
<keyword evidence="1" id="KW-0812">Transmembrane</keyword>
<proteinExistence type="predicted"/>
<name>A0A1A9GKS5_9ACTN</name>
<dbReference type="Proteomes" id="UP000077868">
    <property type="component" value="Chromosome"/>
</dbReference>
<evidence type="ECO:0000313" key="3">
    <source>
        <dbReference type="Proteomes" id="UP000077868"/>
    </source>
</evidence>
<keyword evidence="1" id="KW-0472">Membrane</keyword>
<accession>A0A1A9GKS5</accession>
<dbReference type="KEGG" id="ndk:I601_1752"/>
<dbReference type="PATRIC" id="fig|1300347.3.peg.1751"/>
<keyword evidence="3" id="KW-1185">Reference proteome</keyword>
<organism evidence="2 3">
    <name type="scientific">Nocardioides dokdonensis FR1436</name>
    <dbReference type="NCBI Taxonomy" id="1300347"/>
    <lineage>
        <taxon>Bacteria</taxon>
        <taxon>Bacillati</taxon>
        <taxon>Actinomycetota</taxon>
        <taxon>Actinomycetes</taxon>
        <taxon>Propionibacteriales</taxon>
        <taxon>Nocardioidaceae</taxon>
        <taxon>Nocardioides</taxon>
    </lineage>
</organism>
<dbReference type="InterPro" id="IPR025101">
    <property type="entry name" value="DUF4012"/>
</dbReference>
<dbReference type="AlphaFoldDB" id="A0A1A9GKS5"/>
<evidence type="ECO:0000256" key="1">
    <source>
        <dbReference type="SAM" id="Phobius"/>
    </source>
</evidence>
<feature type="transmembrane region" description="Helical" evidence="1">
    <location>
        <begin position="7"/>
        <end position="27"/>
    </location>
</feature>
<reference evidence="2 3" key="1">
    <citation type="submission" date="2016-03" db="EMBL/GenBank/DDBJ databases">
        <title>Complete genome sequence of a soil Actinobacterium, Nocardioides dokdonensis FR1436.</title>
        <authorList>
            <person name="Kwon S.-K."/>
            <person name="Kim K."/>
            <person name="Kim J.F."/>
        </authorList>
    </citation>
    <scope>NUCLEOTIDE SEQUENCE [LARGE SCALE GENOMIC DNA]</scope>
    <source>
        <strain evidence="2 3">FR1436</strain>
    </source>
</reference>
<dbReference type="RefSeq" id="WP_068108290.1">
    <property type="nucleotide sequence ID" value="NZ_CP015079.1"/>
</dbReference>
<evidence type="ECO:0000313" key="2">
    <source>
        <dbReference type="EMBL" id="ANH38183.1"/>
    </source>
</evidence>
<keyword evidence="1" id="KW-1133">Transmembrane helix</keyword>